<dbReference type="EMBL" id="PZQS01000008">
    <property type="protein sequence ID" value="PVD25850.1"/>
    <property type="molecule type" value="Genomic_DNA"/>
</dbReference>
<evidence type="ECO:0000256" key="9">
    <source>
        <dbReference type="ARBA" id="ARBA00025162"/>
    </source>
</evidence>
<dbReference type="InterPro" id="IPR015760">
    <property type="entry name" value="TIF_IF2"/>
</dbReference>
<feature type="coiled-coil region" evidence="11">
    <location>
        <begin position="338"/>
        <end position="368"/>
    </location>
</feature>
<dbReference type="InterPro" id="IPR027417">
    <property type="entry name" value="P-loop_NTPase"/>
</dbReference>
<dbReference type="Gene3D" id="3.40.50.300">
    <property type="entry name" value="P-loop containing nucleotide triphosphate hydrolases"/>
    <property type="match status" value="1"/>
</dbReference>
<dbReference type="CDD" id="cd03702">
    <property type="entry name" value="IF2_mtIF2_II"/>
    <property type="match status" value="1"/>
</dbReference>
<sequence>MTVAELGEALGKGTVIDDIKIIQEIVKKSGMRSITVARHKTTKEKEQGDVERQPPPDPAVLVRRPPIVTIMGHVDHGKTSLLDQLRHSNIVDQEFGGITQHIGAFSVRLPTGESICFLDTPGHAAFTAMRARGAQLTDIIILVVAADDGVLQQTIESIHHARDAGVPIIVAINKIDKPEADIERTKHMLLEQQLVLEEFGGDVQAVPISALTGANIDLLQEAIVTQAEIMQLKGDPVGLIEGRIVEAKVDSRRGKLATAVIQRGTLKRGTYLVAGTAWAKVRGMFDDTGRPLQEAPPSTPVEILGWKELPSAGDEVLEVTSETTLKRVIDWRQQQTELRKLEQDQVVINEHREEQKQQHREAMRQRREAGDVDGSLEAILDTLDTYNSKKCRLDLIHYGVGSITESDVELAEAFKGEIFGFNVEVPAAVSKLALSKQVPIRIHKVIYHLFDDLRKRISSHLPILEEEDVIGEAKVLQVFHVTEGRNKISVAGCRCTKGILNKKKNFKVLRMDEVIYQGEIKSLKHFKVEVESIKMDRECGINVDDPNLEFQVGDVIICYDVREMEQDIDWQPHF</sequence>
<evidence type="ECO:0000256" key="4">
    <source>
        <dbReference type="ARBA" id="ARBA00022741"/>
    </source>
</evidence>
<dbReference type="GO" id="GO:0003743">
    <property type="term" value="F:translation initiation factor activity"/>
    <property type="evidence" value="ECO:0007669"/>
    <property type="project" value="UniProtKB-KW"/>
</dbReference>
<dbReference type="InterPro" id="IPR044145">
    <property type="entry name" value="IF2_II"/>
</dbReference>
<comment type="function">
    <text evidence="9">One of the essential components for the initiation of protein synthesis. Protects formylmethionyl-tRNA from spontaneous hydrolysis and promotes its binding to the 30S ribosomal subunits. Also involved in the hydrolysis of GTP during the formation of the 70S ribosomal complex.</text>
</comment>
<gene>
    <name evidence="14" type="ORF">C0Q70_13514</name>
</gene>
<dbReference type="PROSITE" id="PS51722">
    <property type="entry name" value="G_TR_2"/>
    <property type="match status" value="1"/>
</dbReference>
<dbReference type="SUPFAM" id="SSF50447">
    <property type="entry name" value="Translation proteins"/>
    <property type="match status" value="2"/>
</dbReference>
<dbReference type="CDD" id="cd03692">
    <property type="entry name" value="mtIF2_IVc"/>
    <property type="match status" value="1"/>
</dbReference>
<evidence type="ECO:0000256" key="2">
    <source>
        <dbReference type="ARBA" id="ARBA00007733"/>
    </source>
</evidence>
<dbReference type="NCBIfam" id="TIGR00231">
    <property type="entry name" value="small_GTP"/>
    <property type="match status" value="1"/>
</dbReference>
<dbReference type="FunFam" id="3.40.50.300:FF:000019">
    <property type="entry name" value="Translation initiation factor IF-2"/>
    <property type="match status" value="1"/>
</dbReference>
<evidence type="ECO:0000256" key="11">
    <source>
        <dbReference type="SAM" id="Coils"/>
    </source>
</evidence>
<keyword evidence="3" id="KW-0396">Initiation factor</keyword>
<dbReference type="GO" id="GO:0005739">
    <property type="term" value="C:mitochondrion"/>
    <property type="evidence" value="ECO:0007669"/>
    <property type="project" value="UniProtKB-SubCell"/>
</dbReference>
<evidence type="ECO:0000256" key="8">
    <source>
        <dbReference type="ARBA" id="ARBA00023134"/>
    </source>
</evidence>
<comment type="similarity">
    <text evidence="2">Belongs to the TRAFAC class translation factor GTPase superfamily. Classic translation factor GTPase family. IF-2 subfamily.</text>
</comment>
<evidence type="ECO:0000256" key="10">
    <source>
        <dbReference type="ARBA" id="ARBA00044200"/>
    </source>
</evidence>
<dbReference type="OrthoDB" id="361630at2759"/>
<dbReference type="CDD" id="cd01887">
    <property type="entry name" value="IF2_eIF5B"/>
    <property type="match status" value="1"/>
</dbReference>
<comment type="caution">
    <text evidence="14">The sequence shown here is derived from an EMBL/GenBank/DDBJ whole genome shotgun (WGS) entry which is preliminary data.</text>
</comment>
<dbReference type="GO" id="GO:0003924">
    <property type="term" value="F:GTPase activity"/>
    <property type="evidence" value="ECO:0007669"/>
    <property type="project" value="InterPro"/>
</dbReference>
<dbReference type="Proteomes" id="UP000245119">
    <property type="component" value="Linkage Group LG8"/>
</dbReference>
<dbReference type="SUPFAM" id="SSF52540">
    <property type="entry name" value="P-loop containing nucleoside triphosphate hydrolases"/>
    <property type="match status" value="1"/>
</dbReference>
<evidence type="ECO:0000313" key="15">
    <source>
        <dbReference type="Proteomes" id="UP000245119"/>
    </source>
</evidence>
<keyword evidence="11" id="KW-0175">Coiled coil</keyword>
<accession>A0A2T7NXD5</accession>
<evidence type="ECO:0000256" key="6">
    <source>
        <dbReference type="ARBA" id="ARBA00022946"/>
    </source>
</evidence>
<keyword evidence="5" id="KW-0648">Protein biosynthesis</keyword>
<keyword evidence="6" id="KW-0809">Transit peptide</keyword>
<dbReference type="PROSITE" id="PS01176">
    <property type="entry name" value="IF2"/>
    <property type="match status" value="1"/>
</dbReference>
<dbReference type="FunFam" id="2.40.30.10:FF:000007">
    <property type="entry name" value="Translation initiation factor IF-2"/>
    <property type="match status" value="1"/>
</dbReference>
<dbReference type="STRING" id="400727.A0A2T7NXD5"/>
<dbReference type="InterPro" id="IPR036925">
    <property type="entry name" value="TIF_IF2_dom3_sf"/>
</dbReference>
<evidence type="ECO:0000313" key="14">
    <source>
        <dbReference type="EMBL" id="PVD25850.1"/>
    </source>
</evidence>
<dbReference type="InterPro" id="IPR005225">
    <property type="entry name" value="Small_GTP-bd"/>
</dbReference>
<dbReference type="FunFam" id="3.40.50.10050:FF:000001">
    <property type="entry name" value="Translation initiation factor IF-2"/>
    <property type="match status" value="1"/>
</dbReference>
<feature type="domain" description="Tr-type G" evidence="13">
    <location>
        <begin position="63"/>
        <end position="237"/>
    </location>
</feature>
<evidence type="ECO:0000256" key="5">
    <source>
        <dbReference type="ARBA" id="ARBA00022917"/>
    </source>
</evidence>
<dbReference type="SUPFAM" id="SSF52156">
    <property type="entry name" value="Initiation factor IF2/eIF5b, domain 3"/>
    <property type="match status" value="1"/>
</dbReference>
<name>A0A2T7NXD5_POMCA</name>
<evidence type="ECO:0000256" key="7">
    <source>
        <dbReference type="ARBA" id="ARBA00023128"/>
    </source>
</evidence>
<evidence type="ECO:0000259" key="13">
    <source>
        <dbReference type="PROSITE" id="PS51722"/>
    </source>
</evidence>
<dbReference type="FunFam" id="2.40.30.10:FF:000008">
    <property type="entry name" value="Translation initiation factor IF-2"/>
    <property type="match status" value="1"/>
</dbReference>
<dbReference type="InterPro" id="IPR023115">
    <property type="entry name" value="TIF_IF2_dom3"/>
</dbReference>
<dbReference type="InterPro" id="IPR000795">
    <property type="entry name" value="T_Tr_GTP-bd_dom"/>
</dbReference>
<dbReference type="Gene3D" id="3.40.50.10050">
    <property type="entry name" value="Translation initiation factor IF- 2, domain 3"/>
    <property type="match status" value="1"/>
</dbReference>
<dbReference type="GO" id="GO:0005525">
    <property type="term" value="F:GTP binding"/>
    <property type="evidence" value="ECO:0007669"/>
    <property type="project" value="UniProtKB-KW"/>
</dbReference>
<dbReference type="Gene3D" id="2.40.30.10">
    <property type="entry name" value="Translation factors"/>
    <property type="match status" value="2"/>
</dbReference>
<feature type="region of interest" description="Disordered" evidence="12">
    <location>
        <begin position="36"/>
        <end position="59"/>
    </location>
</feature>
<organism evidence="14 15">
    <name type="scientific">Pomacea canaliculata</name>
    <name type="common">Golden apple snail</name>
    <dbReference type="NCBI Taxonomy" id="400727"/>
    <lineage>
        <taxon>Eukaryota</taxon>
        <taxon>Metazoa</taxon>
        <taxon>Spiralia</taxon>
        <taxon>Lophotrochozoa</taxon>
        <taxon>Mollusca</taxon>
        <taxon>Gastropoda</taxon>
        <taxon>Caenogastropoda</taxon>
        <taxon>Architaenioglossa</taxon>
        <taxon>Ampullarioidea</taxon>
        <taxon>Ampullariidae</taxon>
        <taxon>Pomacea</taxon>
    </lineage>
</organism>
<proteinExistence type="inferred from homology"/>
<dbReference type="Pfam" id="PF00009">
    <property type="entry name" value="GTP_EFTU"/>
    <property type="match status" value="1"/>
</dbReference>
<dbReference type="PANTHER" id="PTHR43381:SF20">
    <property type="entry name" value="TRANSLATION INITIATION FACTOR IF-2, MITOCHONDRIAL"/>
    <property type="match status" value="1"/>
</dbReference>
<dbReference type="InterPro" id="IPR000178">
    <property type="entry name" value="TF_IF2_bacterial-like"/>
</dbReference>
<dbReference type="InterPro" id="IPR009000">
    <property type="entry name" value="Transl_B-barrel_sf"/>
</dbReference>
<dbReference type="AlphaFoldDB" id="A0A2T7NXD5"/>
<comment type="subcellular location">
    <subcellularLocation>
        <location evidence="1">Mitochondrion</location>
    </subcellularLocation>
</comment>
<keyword evidence="7" id="KW-0496">Mitochondrion</keyword>
<dbReference type="NCBIfam" id="TIGR00487">
    <property type="entry name" value="IF-2"/>
    <property type="match status" value="1"/>
</dbReference>
<evidence type="ECO:0000256" key="1">
    <source>
        <dbReference type="ARBA" id="ARBA00004173"/>
    </source>
</evidence>
<dbReference type="Pfam" id="PF22042">
    <property type="entry name" value="EF-G_D2"/>
    <property type="match status" value="1"/>
</dbReference>
<dbReference type="InterPro" id="IPR053905">
    <property type="entry name" value="EF-G-like_DII"/>
</dbReference>
<dbReference type="PANTHER" id="PTHR43381">
    <property type="entry name" value="TRANSLATION INITIATION FACTOR IF-2-RELATED"/>
    <property type="match status" value="1"/>
</dbReference>
<reference evidence="14 15" key="1">
    <citation type="submission" date="2018-04" db="EMBL/GenBank/DDBJ databases">
        <title>The genome of golden apple snail Pomacea canaliculata provides insight into stress tolerance and invasive adaptation.</title>
        <authorList>
            <person name="Liu C."/>
            <person name="Liu B."/>
            <person name="Ren Y."/>
            <person name="Zhang Y."/>
            <person name="Wang H."/>
            <person name="Li S."/>
            <person name="Jiang F."/>
            <person name="Yin L."/>
            <person name="Zhang G."/>
            <person name="Qian W."/>
            <person name="Fan W."/>
        </authorList>
    </citation>
    <scope>NUCLEOTIDE SEQUENCE [LARGE SCALE GENOMIC DNA]</scope>
    <source>
        <strain evidence="14">SZHN2017</strain>
        <tissue evidence="14">Muscle</tissue>
    </source>
</reference>
<dbReference type="Pfam" id="PF11987">
    <property type="entry name" value="IF-2"/>
    <property type="match status" value="1"/>
</dbReference>
<feature type="compositionally biased region" description="Basic and acidic residues" evidence="12">
    <location>
        <begin position="43"/>
        <end position="54"/>
    </location>
</feature>
<evidence type="ECO:0000256" key="3">
    <source>
        <dbReference type="ARBA" id="ARBA00022540"/>
    </source>
</evidence>
<evidence type="ECO:0000256" key="12">
    <source>
        <dbReference type="SAM" id="MobiDB-lite"/>
    </source>
</evidence>
<protein>
    <recommendedName>
        <fullName evidence="10">Translation initiation factor IF-2, mitochondrial</fullName>
    </recommendedName>
</protein>
<keyword evidence="15" id="KW-1185">Reference proteome</keyword>
<keyword evidence="4" id="KW-0547">Nucleotide-binding</keyword>
<keyword evidence="8" id="KW-0342">GTP-binding</keyword>